<dbReference type="InterPro" id="IPR036938">
    <property type="entry name" value="PAP2/HPO_sf"/>
</dbReference>
<dbReference type="Gene3D" id="1.20.144.10">
    <property type="entry name" value="Phosphatidic acid phosphatase type 2/haloperoxidase"/>
    <property type="match status" value="1"/>
</dbReference>
<comment type="caution">
    <text evidence="3">The sequence shown here is derived from an EMBL/GenBank/DDBJ whole genome shotgun (WGS) entry which is preliminary data.</text>
</comment>
<evidence type="ECO:0000313" key="3">
    <source>
        <dbReference type="EMBL" id="PJJ76040.1"/>
    </source>
</evidence>
<organism evidence="3 4">
    <name type="scientific">Thermoflavifilum aggregans</name>
    <dbReference type="NCBI Taxonomy" id="454188"/>
    <lineage>
        <taxon>Bacteria</taxon>
        <taxon>Pseudomonadati</taxon>
        <taxon>Bacteroidota</taxon>
        <taxon>Chitinophagia</taxon>
        <taxon>Chitinophagales</taxon>
        <taxon>Chitinophagaceae</taxon>
        <taxon>Thermoflavifilum</taxon>
    </lineage>
</organism>
<dbReference type="Pfam" id="PF01569">
    <property type="entry name" value="PAP2"/>
    <property type="match status" value="1"/>
</dbReference>
<dbReference type="OrthoDB" id="9773582at2"/>
<dbReference type="SMART" id="SM00014">
    <property type="entry name" value="acidPPc"/>
    <property type="match status" value="1"/>
</dbReference>
<feature type="domain" description="Phosphatidic acid phosphatase type 2/haloperoxidase" evidence="2">
    <location>
        <begin position="138"/>
        <end position="240"/>
    </location>
</feature>
<feature type="chain" id="PRO_5014780022" evidence="1">
    <location>
        <begin position="26"/>
        <end position="275"/>
    </location>
</feature>
<evidence type="ECO:0000313" key="4">
    <source>
        <dbReference type="Proteomes" id="UP000230000"/>
    </source>
</evidence>
<evidence type="ECO:0000256" key="1">
    <source>
        <dbReference type="SAM" id="SignalP"/>
    </source>
</evidence>
<reference evidence="3 4" key="1">
    <citation type="submission" date="2017-11" db="EMBL/GenBank/DDBJ databases">
        <title>Genomic Encyclopedia of Archaeal and Bacterial Type Strains, Phase II (KMG-II): From Individual Species to Whole Genera.</title>
        <authorList>
            <person name="Goeker M."/>
        </authorList>
    </citation>
    <scope>NUCLEOTIDE SEQUENCE [LARGE SCALE GENOMIC DNA]</scope>
    <source>
        <strain evidence="3 4">DSM 27268</strain>
    </source>
</reference>
<proteinExistence type="predicted"/>
<dbReference type="AlphaFoldDB" id="A0A2M9CVV9"/>
<evidence type="ECO:0000259" key="2">
    <source>
        <dbReference type="SMART" id="SM00014"/>
    </source>
</evidence>
<dbReference type="RefSeq" id="WP_157853851.1">
    <property type="nucleotide sequence ID" value="NZ_PGFG01000001.1"/>
</dbReference>
<keyword evidence="4" id="KW-1185">Reference proteome</keyword>
<dbReference type="EMBL" id="PGFG01000001">
    <property type="protein sequence ID" value="PJJ76040.1"/>
    <property type="molecule type" value="Genomic_DNA"/>
</dbReference>
<protein>
    <submittedName>
        <fullName evidence="3">PAP2 superfamily protein</fullName>
    </submittedName>
</protein>
<dbReference type="SUPFAM" id="SSF48317">
    <property type="entry name" value="Acid phosphatase/Vanadium-dependent haloperoxidase"/>
    <property type="match status" value="1"/>
</dbReference>
<sequence>MRIRKIACFPGMMFAFLFCICKLTAQKIQALSVADSAAATQLHISSGINAHRSSSANWFDKPMVKDGLVPGLLIGDGLATYDHHKFLFSSAGLKGEIVEDYPHFHTSVDNYLQYVPAAETFALRFTHLQPAHDIKHQLVLFLTTTLIQGVVVTSLKYAVHEQRPDGSDFHSFPSGHTTTAFGGAMFLYEEYKSSSHHWIAYTGFPVAAATAALRLYNNKHWYSDVAVGAALGMLCTEASYAILPDIDRWFHGKHPAHDVTKENLPWLFLSKQGRW</sequence>
<dbReference type="InterPro" id="IPR000326">
    <property type="entry name" value="PAP2/HPO"/>
</dbReference>
<keyword evidence="1" id="KW-0732">Signal</keyword>
<dbReference type="PANTHER" id="PTHR14969:SF13">
    <property type="entry name" value="AT30094P"/>
    <property type="match status" value="1"/>
</dbReference>
<dbReference type="Proteomes" id="UP000230000">
    <property type="component" value="Unassembled WGS sequence"/>
</dbReference>
<gene>
    <name evidence="3" type="ORF">BXY57_1639</name>
</gene>
<dbReference type="PANTHER" id="PTHR14969">
    <property type="entry name" value="SPHINGOSINE-1-PHOSPHATE PHOSPHOHYDROLASE"/>
    <property type="match status" value="1"/>
</dbReference>
<feature type="signal peptide" evidence="1">
    <location>
        <begin position="1"/>
        <end position="25"/>
    </location>
</feature>
<name>A0A2M9CVV9_9BACT</name>
<accession>A0A2M9CVV9</accession>
<dbReference type="CDD" id="cd03394">
    <property type="entry name" value="PAP2_like_5"/>
    <property type="match status" value="1"/>
</dbReference>